<evidence type="ECO:0000256" key="1">
    <source>
        <dbReference type="ARBA" id="ARBA00004123"/>
    </source>
</evidence>
<dbReference type="PROSITE" id="PS00028">
    <property type="entry name" value="ZINC_FINGER_C2H2_1"/>
    <property type="match status" value="3"/>
</dbReference>
<evidence type="ECO:0000256" key="6">
    <source>
        <dbReference type="ARBA" id="ARBA00023242"/>
    </source>
</evidence>
<evidence type="ECO:0000313" key="9">
    <source>
        <dbReference type="EMBL" id="CAL8114520.1"/>
    </source>
</evidence>
<dbReference type="SUPFAM" id="SSF57667">
    <property type="entry name" value="beta-beta-alpha zinc fingers"/>
    <property type="match status" value="1"/>
</dbReference>
<feature type="domain" description="C2H2-type" evidence="8">
    <location>
        <begin position="286"/>
        <end position="313"/>
    </location>
</feature>
<keyword evidence="3" id="KW-0677">Repeat</keyword>
<name>A0ABP1R2F4_9HEXA</name>
<feature type="domain" description="C2H2-type" evidence="8">
    <location>
        <begin position="221"/>
        <end position="248"/>
    </location>
</feature>
<keyword evidence="10" id="KW-1185">Reference proteome</keyword>
<comment type="subcellular location">
    <subcellularLocation>
        <location evidence="1">Nucleus</location>
    </subcellularLocation>
</comment>
<keyword evidence="4 7" id="KW-0863">Zinc-finger</keyword>
<comment type="caution">
    <text evidence="9">The sequence shown here is derived from an EMBL/GenBank/DDBJ whole genome shotgun (WGS) entry which is preliminary data.</text>
</comment>
<dbReference type="SMART" id="SM00355">
    <property type="entry name" value="ZnF_C2H2"/>
    <property type="match status" value="3"/>
</dbReference>
<dbReference type="PANTHER" id="PTHR24394:SF44">
    <property type="entry name" value="ZINC FINGER PROTEIN 271-LIKE"/>
    <property type="match status" value="1"/>
</dbReference>
<evidence type="ECO:0000313" key="10">
    <source>
        <dbReference type="Proteomes" id="UP001642540"/>
    </source>
</evidence>
<dbReference type="InterPro" id="IPR013087">
    <property type="entry name" value="Znf_C2H2_type"/>
</dbReference>
<reference evidence="9 10" key="1">
    <citation type="submission" date="2024-08" db="EMBL/GenBank/DDBJ databases">
        <authorList>
            <person name="Cucini C."/>
            <person name="Frati F."/>
        </authorList>
    </citation>
    <scope>NUCLEOTIDE SEQUENCE [LARGE SCALE GENOMIC DNA]</scope>
</reference>
<dbReference type="PANTHER" id="PTHR24394">
    <property type="entry name" value="ZINC FINGER PROTEIN"/>
    <property type="match status" value="1"/>
</dbReference>
<evidence type="ECO:0000256" key="2">
    <source>
        <dbReference type="ARBA" id="ARBA00022723"/>
    </source>
</evidence>
<evidence type="ECO:0000259" key="8">
    <source>
        <dbReference type="PROSITE" id="PS50157"/>
    </source>
</evidence>
<feature type="domain" description="C2H2-type" evidence="8">
    <location>
        <begin position="314"/>
        <end position="344"/>
    </location>
</feature>
<dbReference type="Proteomes" id="UP001642540">
    <property type="component" value="Unassembled WGS sequence"/>
</dbReference>
<proteinExistence type="predicted"/>
<keyword evidence="6" id="KW-0539">Nucleus</keyword>
<evidence type="ECO:0000256" key="5">
    <source>
        <dbReference type="ARBA" id="ARBA00022833"/>
    </source>
</evidence>
<organism evidence="9 10">
    <name type="scientific">Orchesella dallaii</name>
    <dbReference type="NCBI Taxonomy" id="48710"/>
    <lineage>
        <taxon>Eukaryota</taxon>
        <taxon>Metazoa</taxon>
        <taxon>Ecdysozoa</taxon>
        <taxon>Arthropoda</taxon>
        <taxon>Hexapoda</taxon>
        <taxon>Collembola</taxon>
        <taxon>Entomobryomorpha</taxon>
        <taxon>Entomobryoidea</taxon>
        <taxon>Orchesellidae</taxon>
        <taxon>Orchesellinae</taxon>
        <taxon>Orchesella</taxon>
    </lineage>
</organism>
<accession>A0ABP1R2F4</accession>
<dbReference type="InterPro" id="IPR036236">
    <property type="entry name" value="Znf_C2H2_sf"/>
</dbReference>
<evidence type="ECO:0000256" key="3">
    <source>
        <dbReference type="ARBA" id="ARBA00022737"/>
    </source>
</evidence>
<dbReference type="Gene3D" id="3.30.160.60">
    <property type="entry name" value="Classic Zinc Finger"/>
    <property type="match status" value="1"/>
</dbReference>
<evidence type="ECO:0000256" key="7">
    <source>
        <dbReference type="PROSITE-ProRule" id="PRU00042"/>
    </source>
</evidence>
<protein>
    <recommendedName>
        <fullName evidence="8">C2H2-type domain-containing protein</fullName>
    </recommendedName>
</protein>
<dbReference type="EMBL" id="CAXLJM020000050">
    <property type="protein sequence ID" value="CAL8114520.1"/>
    <property type="molecule type" value="Genomic_DNA"/>
</dbReference>
<keyword evidence="2" id="KW-0479">Metal-binding</keyword>
<gene>
    <name evidence="9" type="ORF">ODALV1_LOCUS16503</name>
</gene>
<dbReference type="PROSITE" id="PS50157">
    <property type="entry name" value="ZINC_FINGER_C2H2_2"/>
    <property type="match status" value="3"/>
</dbReference>
<keyword evidence="5" id="KW-0862">Zinc</keyword>
<sequence length="402" mass="46067">METNEKNLLCLFCHRKTAILNETHEVYDFDKFVLNFPITLMPKISRSFINVANKMVSCKDCIKLCELICEPIFFRESLKLRYNSDVSLMLSNMEIAEQNTLLSNSFQTQFEDRKHPTENASTRDDFAYIKDFRQKIKNYFTQKLSTSLTQNGNEDSFELDDSSDVGKEKSICCKEAVITYYDGNNTDQLGIHYENPSTSYPNPELLTEVEARDGIRVRIRYVCSECSKIFVCEARFKEHLKNHDIQTKQKNLPTQTNMVMRNKLSSQDSSENLAIANGSGRRESQYLCIKCNMTFPTHGNFLTHMVRHGGSFPFTCRFCGESFQFIRGLNKHIRTHVTHVTPAPDGLTYLCCHCQQRDNTMVNNTLQIGSPSRNQDQLDDDIVVIDSVESQPSASAAAQPRL</sequence>
<evidence type="ECO:0000256" key="4">
    <source>
        <dbReference type="ARBA" id="ARBA00022771"/>
    </source>
</evidence>